<sequence>MAAAVLSTLHHVTERKLSKLADQREKYESEKKSILDAVAAAPHQRSKVCKLLDGYDDYNIDMRQIGLSAKNLDRFIRQSHYDPSVSPHMLKDWQAKLEHGLDIQSLKYEYASLFGNLVTEWIKNPNDALLTTPDSGSSTFSHVGREEMHEQRKQWESYAFTEKKVDQSKIEKYLDELFGSTLQSKKVKKTPLKELRDSMKKVMDFKSDLKDKKEDYETDRIVTSHERFTIDKLKICIKGVLKADLFVGKKREALVDLQSRTTVLSEMVDVLNMDLDSLDEWQWEPSPVPMQMRRQLNGKYRAFMDEEIHQAILLHFIGTTWAVALKDAFIKFYHSGAWTQSPYRSISKKGKERREYFLGDSRLETNSVRNMRRAMYQENYFMTQLPDSASLTPRDYNDETDSGVDDTKTPLAIKQSMLRLITAEMLLNTKIYGEFNILQSDFKWFGPSLPHDTIFAVLKFFGVPGKWLRFFQRFLSSPVVFVQDGPDAQPQIRKCGIPMSHVLSDAFGEAVMFCLDFAMNKRTKGANIYRFHDDLWFWGQESVVVDGWNALKEFSTIMGMELNEEKTGATKIVDDPKKKNAKVPTSLPSGKIRWGFLYLDSVEGRWIIDREQVDTHIAELRLQLGACRSVFAWVQAWNSYVSRFFSTNFGQPANCFGRKHLDMVIETFEHIQLKLFSDTGSGNVTDYLRGMLKERFGAEHVPDGFFYFPVELGGLELRNPFVTLYTSYKLSPRNVTKRIDQAFEEETDEYDRLKKQWNKGELASQQRRSRVIRPQDASESESDEPFMTFEEFTRYQEETSTHLSKAFSFLLAVPGEETVEETADVKKAFSTLPTTLTWHAEAKKPYWAWIVQLYAGHLVERFGGLQLGEKSLLPVGLVDVLKSERVRWMG</sequence>
<keyword evidence="3" id="KW-1185">Reference proteome</keyword>
<dbReference type="PANTHER" id="PTHR37015:SF2">
    <property type="entry name" value="REVERSE TRANSCRIPTASE DOMAIN-CONTAINING PROTEIN"/>
    <property type="match status" value="1"/>
</dbReference>
<evidence type="ECO:0000313" key="3">
    <source>
        <dbReference type="Proteomes" id="UP000799429"/>
    </source>
</evidence>
<organism evidence="2 3">
    <name type="scientific">Patellaria atrata CBS 101060</name>
    <dbReference type="NCBI Taxonomy" id="1346257"/>
    <lineage>
        <taxon>Eukaryota</taxon>
        <taxon>Fungi</taxon>
        <taxon>Dikarya</taxon>
        <taxon>Ascomycota</taxon>
        <taxon>Pezizomycotina</taxon>
        <taxon>Dothideomycetes</taxon>
        <taxon>Dothideomycetes incertae sedis</taxon>
        <taxon>Patellariales</taxon>
        <taxon>Patellariaceae</taxon>
        <taxon>Patellaria</taxon>
    </lineage>
</organism>
<dbReference type="Proteomes" id="UP000799429">
    <property type="component" value="Unassembled WGS sequence"/>
</dbReference>
<dbReference type="CDD" id="cd01709">
    <property type="entry name" value="RT_like_1"/>
    <property type="match status" value="1"/>
</dbReference>
<dbReference type="EMBL" id="MU006106">
    <property type="protein sequence ID" value="KAF2835823.1"/>
    <property type="molecule type" value="Genomic_DNA"/>
</dbReference>
<dbReference type="OrthoDB" id="74545at2759"/>
<keyword evidence="1" id="KW-0175">Coiled coil</keyword>
<evidence type="ECO:0008006" key="4">
    <source>
        <dbReference type="Google" id="ProtNLM"/>
    </source>
</evidence>
<dbReference type="AlphaFoldDB" id="A0A9P4S3Z6"/>
<reference evidence="2" key="1">
    <citation type="journal article" date="2020" name="Stud. Mycol.">
        <title>101 Dothideomycetes genomes: a test case for predicting lifestyles and emergence of pathogens.</title>
        <authorList>
            <person name="Haridas S."/>
            <person name="Albert R."/>
            <person name="Binder M."/>
            <person name="Bloem J."/>
            <person name="Labutti K."/>
            <person name="Salamov A."/>
            <person name="Andreopoulos B."/>
            <person name="Baker S."/>
            <person name="Barry K."/>
            <person name="Bills G."/>
            <person name="Bluhm B."/>
            <person name="Cannon C."/>
            <person name="Castanera R."/>
            <person name="Culley D."/>
            <person name="Daum C."/>
            <person name="Ezra D."/>
            <person name="Gonzalez J."/>
            <person name="Henrissat B."/>
            <person name="Kuo A."/>
            <person name="Liang C."/>
            <person name="Lipzen A."/>
            <person name="Lutzoni F."/>
            <person name="Magnuson J."/>
            <person name="Mondo S."/>
            <person name="Nolan M."/>
            <person name="Ohm R."/>
            <person name="Pangilinan J."/>
            <person name="Park H.-J."/>
            <person name="Ramirez L."/>
            <person name="Alfaro M."/>
            <person name="Sun H."/>
            <person name="Tritt A."/>
            <person name="Yoshinaga Y."/>
            <person name="Zwiers L.-H."/>
            <person name="Turgeon B."/>
            <person name="Goodwin S."/>
            <person name="Spatafora J."/>
            <person name="Crous P."/>
            <person name="Grigoriev I."/>
        </authorList>
    </citation>
    <scope>NUCLEOTIDE SEQUENCE</scope>
    <source>
        <strain evidence="2">CBS 101060</strain>
    </source>
</reference>
<dbReference type="PANTHER" id="PTHR37015">
    <property type="entry name" value="REVERSE TRANSCRIPTASE DOMAIN-CONTAINING PROTEIN"/>
    <property type="match status" value="1"/>
</dbReference>
<accession>A0A9P4S3Z6</accession>
<evidence type="ECO:0000256" key="1">
    <source>
        <dbReference type="SAM" id="Coils"/>
    </source>
</evidence>
<proteinExistence type="predicted"/>
<gene>
    <name evidence="2" type="ORF">M501DRAFT_941012</name>
</gene>
<feature type="coiled-coil region" evidence="1">
    <location>
        <begin position="10"/>
        <end position="37"/>
    </location>
</feature>
<evidence type="ECO:0000313" key="2">
    <source>
        <dbReference type="EMBL" id="KAF2835823.1"/>
    </source>
</evidence>
<comment type="caution">
    <text evidence="2">The sequence shown here is derived from an EMBL/GenBank/DDBJ whole genome shotgun (WGS) entry which is preliminary data.</text>
</comment>
<protein>
    <recommendedName>
        <fullName evidence="4">Reverse transcriptase domain-containing protein</fullName>
    </recommendedName>
</protein>
<name>A0A9P4S3Z6_9PEZI</name>